<accession>A0A2P6SBR4</accession>
<evidence type="ECO:0000313" key="1">
    <source>
        <dbReference type="EMBL" id="PRQ56123.1"/>
    </source>
</evidence>
<reference evidence="1 2" key="1">
    <citation type="journal article" date="2018" name="Nat. Genet.">
        <title>The Rosa genome provides new insights in the design of modern roses.</title>
        <authorList>
            <person name="Bendahmane M."/>
        </authorList>
    </citation>
    <scope>NUCLEOTIDE SEQUENCE [LARGE SCALE GENOMIC DNA]</scope>
    <source>
        <strain evidence="2">cv. Old Blush</strain>
    </source>
</reference>
<comment type="caution">
    <text evidence="1">The sequence shown here is derived from an EMBL/GenBank/DDBJ whole genome shotgun (WGS) entry which is preliminary data.</text>
</comment>
<dbReference type="AlphaFoldDB" id="A0A2P6SBR4"/>
<dbReference type="Proteomes" id="UP000238479">
    <property type="component" value="Chromosome 1"/>
</dbReference>
<proteinExistence type="predicted"/>
<sequence length="73" mass="8341">MTVLPFVSALGIKGHLYLAPELLSFLSRGFAFGLCLRWFMRECLAFNRVEGNKLFHACVRLQLVIEALTFLHN</sequence>
<gene>
    <name evidence="1" type="ORF">RchiOBHm_Chr1g0332311</name>
</gene>
<name>A0A2P6SBR4_ROSCH</name>
<keyword evidence="2" id="KW-1185">Reference proteome</keyword>
<dbReference type="EMBL" id="PDCK01000039">
    <property type="protein sequence ID" value="PRQ56123.1"/>
    <property type="molecule type" value="Genomic_DNA"/>
</dbReference>
<organism evidence="1 2">
    <name type="scientific">Rosa chinensis</name>
    <name type="common">China rose</name>
    <dbReference type="NCBI Taxonomy" id="74649"/>
    <lineage>
        <taxon>Eukaryota</taxon>
        <taxon>Viridiplantae</taxon>
        <taxon>Streptophyta</taxon>
        <taxon>Embryophyta</taxon>
        <taxon>Tracheophyta</taxon>
        <taxon>Spermatophyta</taxon>
        <taxon>Magnoliopsida</taxon>
        <taxon>eudicotyledons</taxon>
        <taxon>Gunneridae</taxon>
        <taxon>Pentapetalae</taxon>
        <taxon>rosids</taxon>
        <taxon>fabids</taxon>
        <taxon>Rosales</taxon>
        <taxon>Rosaceae</taxon>
        <taxon>Rosoideae</taxon>
        <taxon>Rosoideae incertae sedis</taxon>
        <taxon>Rosa</taxon>
    </lineage>
</organism>
<dbReference type="Gramene" id="PRQ56123">
    <property type="protein sequence ID" value="PRQ56123"/>
    <property type="gene ID" value="RchiOBHm_Chr1g0332311"/>
</dbReference>
<evidence type="ECO:0000313" key="2">
    <source>
        <dbReference type="Proteomes" id="UP000238479"/>
    </source>
</evidence>
<protein>
    <submittedName>
        <fullName evidence="1">Uncharacterized protein</fullName>
    </submittedName>
</protein>